<organism evidence="8 9">
    <name type="scientific">Methylorubrum suomiense</name>
    <dbReference type="NCBI Taxonomy" id="144191"/>
    <lineage>
        <taxon>Bacteria</taxon>
        <taxon>Pseudomonadati</taxon>
        <taxon>Pseudomonadota</taxon>
        <taxon>Alphaproteobacteria</taxon>
        <taxon>Hyphomicrobiales</taxon>
        <taxon>Methylobacteriaceae</taxon>
        <taxon>Methylorubrum</taxon>
    </lineage>
</organism>
<proteinExistence type="inferred from homology"/>
<keyword evidence="4 7" id="KW-0812">Transmembrane</keyword>
<keyword evidence="9" id="KW-1185">Reference proteome</keyword>
<comment type="similarity">
    <text evidence="2">Belongs to the chromate ion transporter (CHR) (TC 2.A.51) family.</text>
</comment>
<dbReference type="NCBIfam" id="TIGR00937">
    <property type="entry name" value="2A51"/>
    <property type="match status" value="1"/>
</dbReference>
<feature type="transmembrane region" description="Helical" evidence="7">
    <location>
        <begin position="378"/>
        <end position="399"/>
    </location>
</feature>
<evidence type="ECO:0000313" key="9">
    <source>
        <dbReference type="Proteomes" id="UP001055093"/>
    </source>
</evidence>
<keyword evidence="5 7" id="KW-1133">Transmembrane helix</keyword>
<dbReference type="PANTHER" id="PTHR33567:SF3">
    <property type="entry name" value="CHROMATE ION TRANSPORTER (EUROFUNG)"/>
    <property type="match status" value="1"/>
</dbReference>
<dbReference type="Proteomes" id="UP001055093">
    <property type="component" value="Unassembled WGS sequence"/>
</dbReference>
<comment type="subcellular location">
    <subcellularLocation>
        <location evidence="1">Cell membrane</location>
        <topology evidence="1">Multi-pass membrane protein</topology>
    </subcellularLocation>
</comment>
<feature type="transmembrane region" description="Helical" evidence="7">
    <location>
        <begin position="448"/>
        <end position="466"/>
    </location>
</feature>
<comment type="caution">
    <text evidence="8">The sequence shown here is derived from an EMBL/GenBank/DDBJ whole genome shotgun (WGS) entry which is preliminary data.</text>
</comment>
<evidence type="ECO:0000256" key="2">
    <source>
        <dbReference type="ARBA" id="ARBA00005262"/>
    </source>
</evidence>
<evidence type="ECO:0000256" key="1">
    <source>
        <dbReference type="ARBA" id="ARBA00004651"/>
    </source>
</evidence>
<reference evidence="8" key="1">
    <citation type="journal article" date="2021" name="Front. Microbiol.">
        <title>Comprehensive Comparative Genomics and Phenotyping of Methylobacterium Species.</title>
        <authorList>
            <person name="Alessa O."/>
            <person name="Ogura Y."/>
            <person name="Fujitani Y."/>
            <person name="Takami H."/>
            <person name="Hayashi T."/>
            <person name="Sahin N."/>
            <person name="Tani A."/>
        </authorList>
    </citation>
    <scope>NUCLEOTIDE SEQUENCE</scope>
    <source>
        <strain evidence="8">DSM 14458</strain>
    </source>
</reference>
<feature type="transmembrane region" description="Helical" evidence="7">
    <location>
        <begin position="337"/>
        <end position="366"/>
    </location>
</feature>
<evidence type="ECO:0000256" key="6">
    <source>
        <dbReference type="ARBA" id="ARBA00023136"/>
    </source>
</evidence>
<dbReference type="PANTHER" id="PTHR33567">
    <property type="entry name" value="CHROMATE ION TRANSPORTER (EUROFUNG)"/>
    <property type="match status" value="1"/>
</dbReference>
<reference evidence="8" key="2">
    <citation type="submission" date="2021-08" db="EMBL/GenBank/DDBJ databases">
        <authorList>
            <person name="Tani A."/>
            <person name="Ola A."/>
            <person name="Ogura Y."/>
            <person name="Katsura K."/>
            <person name="Hayashi T."/>
        </authorList>
    </citation>
    <scope>NUCLEOTIDE SEQUENCE</scope>
    <source>
        <strain evidence="8">DSM 14458</strain>
    </source>
</reference>
<feature type="transmembrane region" description="Helical" evidence="7">
    <location>
        <begin position="233"/>
        <end position="254"/>
    </location>
</feature>
<protein>
    <recommendedName>
        <fullName evidence="10">Chromate transporter</fullName>
    </recommendedName>
</protein>
<dbReference type="EMBL" id="BPRE01000001">
    <property type="protein sequence ID" value="GJE73766.1"/>
    <property type="molecule type" value="Genomic_DNA"/>
</dbReference>
<evidence type="ECO:0000256" key="5">
    <source>
        <dbReference type="ARBA" id="ARBA00022989"/>
    </source>
</evidence>
<evidence type="ECO:0000256" key="4">
    <source>
        <dbReference type="ARBA" id="ARBA00022692"/>
    </source>
</evidence>
<name>A0ABQ4UNF3_9HYPH</name>
<gene>
    <name evidence="8" type="ORF">BGCPKDLD_0333</name>
</gene>
<keyword evidence="6 7" id="KW-0472">Membrane</keyword>
<evidence type="ECO:0008006" key="10">
    <source>
        <dbReference type="Google" id="ProtNLM"/>
    </source>
</evidence>
<dbReference type="Pfam" id="PF02417">
    <property type="entry name" value="Chromate_transp"/>
    <property type="match status" value="2"/>
</dbReference>
<evidence type="ECO:0000313" key="8">
    <source>
        <dbReference type="EMBL" id="GJE73766.1"/>
    </source>
</evidence>
<dbReference type="InterPro" id="IPR003370">
    <property type="entry name" value="Chromate_transpt"/>
</dbReference>
<feature type="transmembrane region" description="Helical" evidence="7">
    <location>
        <begin position="160"/>
        <end position="188"/>
    </location>
</feature>
<feature type="transmembrane region" description="Helical" evidence="7">
    <location>
        <begin position="419"/>
        <end position="441"/>
    </location>
</feature>
<dbReference type="PIRSF" id="PIRSF004810">
    <property type="entry name" value="ChrA"/>
    <property type="match status" value="1"/>
</dbReference>
<feature type="transmembrane region" description="Helical" evidence="7">
    <location>
        <begin position="124"/>
        <end position="148"/>
    </location>
</feature>
<accession>A0ABQ4UNF3</accession>
<dbReference type="InterPro" id="IPR014047">
    <property type="entry name" value="Chr_Tranpt_l_chain"/>
</dbReference>
<evidence type="ECO:0000256" key="7">
    <source>
        <dbReference type="SAM" id="Phobius"/>
    </source>
</evidence>
<feature type="transmembrane region" description="Helical" evidence="7">
    <location>
        <begin position="95"/>
        <end position="118"/>
    </location>
</feature>
<evidence type="ECO:0000256" key="3">
    <source>
        <dbReference type="ARBA" id="ARBA00022475"/>
    </source>
</evidence>
<keyword evidence="3" id="KW-1003">Cell membrane</keyword>
<sequence>MDQAAARAETAAHMPDHGVTLTEAARVWARIALLSFGGPAGQIAVMHRILVEEKRWIGEGRFLHALSFCTLLPGPEAQQLATYIGWLMHRTAGGLIAGGLFVLPGLVSIMGLSLIYAAYGGVGIVGGLFFGLKCAVLAIVLQAVVRLGARALRNGAMRGIAAGAFAAIFLFDVPFPLIVLAAGVIGYAGTRAGAKSFRTGGHGSAAENGLADADSLLGLGVPAHARPAPRRTLMLSAALLALWLGPVLALVIGLGPNHVFSAIAVFFSKMAIVTFGGAYAVLAYVAQAAVDTYGWLKPGEMLDGLGLAETTPGPLIMVTQFVGFLGAFRQASGLDPYVAGVLGGLLTTWVTFLPCFLWIFAGAPYVEALRGNRSLSGALAAITAAVVGVILNLAVWFALHLLFSEIRSLHPGFGLRLDIPVWSSLKGPALVLSAAAILAVFRFRAGVIPTLLAASAAGVGLHLAGIA</sequence>
<feature type="transmembrane region" description="Helical" evidence="7">
    <location>
        <begin position="266"/>
        <end position="286"/>
    </location>
</feature>